<evidence type="ECO:0000256" key="2">
    <source>
        <dbReference type="ARBA" id="ARBA00022840"/>
    </source>
</evidence>
<dbReference type="PANTHER" id="PTHR43875">
    <property type="entry name" value="MALTODEXTRIN IMPORT ATP-BINDING PROTEIN MSMX"/>
    <property type="match status" value="1"/>
</dbReference>
<dbReference type="PANTHER" id="PTHR43875:SF1">
    <property type="entry name" value="OSMOPROTECTIVE COMPOUNDS UPTAKE ATP-BINDING PROTEIN GGTA"/>
    <property type="match status" value="1"/>
</dbReference>
<dbReference type="Gene3D" id="3.40.50.300">
    <property type="entry name" value="P-loop containing nucleotide triphosphate hydrolases"/>
    <property type="match status" value="1"/>
</dbReference>
<accession>A0A7H2BL42</accession>
<dbReference type="PROSITE" id="PS50893">
    <property type="entry name" value="ABC_TRANSPORTER_2"/>
    <property type="match status" value="1"/>
</dbReference>
<dbReference type="Proteomes" id="UP000516421">
    <property type="component" value="Chromosome"/>
</dbReference>
<dbReference type="InterPro" id="IPR047641">
    <property type="entry name" value="ABC_transpr_MalK/UgpC-like"/>
</dbReference>
<dbReference type="RefSeq" id="WP_190617967.1">
    <property type="nucleotide sequence ID" value="NZ_CP061538.1"/>
</dbReference>
<evidence type="ECO:0000313" key="4">
    <source>
        <dbReference type="EMBL" id="QNV40388.1"/>
    </source>
</evidence>
<dbReference type="PROSITE" id="PS00211">
    <property type="entry name" value="ABC_TRANSPORTER_1"/>
    <property type="match status" value="1"/>
</dbReference>
<evidence type="ECO:0000256" key="1">
    <source>
        <dbReference type="ARBA" id="ARBA00022741"/>
    </source>
</evidence>
<dbReference type="InterPro" id="IPR017871">
    <property type="entry name" value="ABC_transporter-like_CS"/>
</dbReference>
<name>A0A7H2BL42_9MICC</name>
<dbReference type="InterPro" id="IPR003593">
    <property type="entry name" value="AAA+_ATPase"/>
</dbReference>
<gene>
    <name evidence="4" type="ORF">IDM48_02935</name>
</gene>
<dbReference type="GO" id="GO:0055052">
    <property type="term" value="C:ATP-binding cassette (ABC) transporter complex, substrate-binding subunit-containing"/>
    <property type="evidence" value="ECO:0007669"/>
    <property type="project" value="TreeGrafter"/>
</dbReference>
<dbReference type="InterPro" id="IPR027417">
    <property type="entry name" value="P-loop_NTPase"/>
</dbReference>
<sequence>MSSREPRGLSLRAVSKSFGRGFKTVPVLRELDLEICSGELVTVMGASGGGKTTLIRIIAGLEQPDSGEITLDGHTIQPGDVGYIFQKPVLYPYLTVKENILFGVTLSRFTGEIDVDHYRSLLSILGLEGLEGRRPNELSGGQQQRVGIARALIRKPPLVLFDEPLASVDEFLSATIRDQIDQLHARLGFTGLFITHHLNEAFQVGQRVAIMVDGAIAQIDSPPRLLENPKSLAVARLVGEPALNVWSLGVDGDAHQRVVAFRSASVHYGARPHANSAQARISKLRPSAHGWLLDGTLEDEVNWLSSSGERAQVQAGERVLLFSPQAQRQESFVFSVLPQHCWIFSQ</sequence>
<dbReference type="GO" id="GO:0005524">
    <property type="term" value="F:ATP binding"/>
    <property type="evidence" value="ECO:0007669"/>
    <property type="project" value="UniProtKB-KW"/>
</dbReference>
<feature type="domain" description="ABC transporter" evidence="3">
    <location>
        <begin position="9"/>
        <end position="238"/>
    </location>
</feature>
<dbReference type="SUPFAM" id="SSF52540">
    <property type="entry name" value="P-loop containing nucleoside triphosphate hydrolases"/>
    <property type="match status" value="1"/>
</dbReference>
<keyword evidence="5" id="KW-1185">Reference proteome</keyword>
<reference evidence="4 5" key="1">
    <citation type="submission" date="2020-09" db="EMBL/GenBank/DDBJ databases">
        <title>Investigation of environmental microbe.</title>
        <authorList>
            <person name="Ou Y."/>
            <person name="Kang Q."/>
        </authorList>
    </citation>
    <scope>NUCLEOTIDE SEQUENCE [LARGE SCALE GENOMIC DNA]</scope>
    <source>
        <strain evidence="4 5">KJZ-9</strain>
    </source>
</reference>
<dbReference type="GO" id="GO:0016887">
    <property type="term" value="F:ATP hydrolysis activity"/>
    <property type="evidence" value="ECO:0007669"/>
    <property type="project" value="InterPro"/>
</dbReference>
<dbReference type="InterPro" id="IPR003439">
    <property type="entry name" value="ABC_transporter-like_ATP-bd"/>
</dbReference>
<dbReference type="Pfam" id="PF00005">
    <property type="entry name" value="ABC_tran"/>
    <property type="match status" value="1"/>
</dbReference>
<evidence type="ECO:0000259" key="3">
    <source>
        <dbReference type="PROSITE" id="PS50893"/>
    </source>
</evidence>
<protein>
    <submittedName>
        <fullName evidence="4">ABC transporter ATP-binding protein</fullName>
    </submittedName>
</protein>
<evidence type="ECO:0000313" key="5">
    <source>
        <dbReference type="Proteomes" id="UP000516421"/>
    </source>
</evidence>
<organism evidence="4 5">
    <name type="scientific">Rothia amarae</name>
    <dbReference type="NCBI Taxonomy" id="169480"/>
    <lineage>
        <taxon>Bacteria</taxon>
        <taxon>Bacillati</taxon>
        <taxon>Actinomycetota</taxon>
        <taxon>Actinomycetes</taxon>
        <taxon>Micrococcales</taxon>
        <taxon>Micrococcaceae</taxon>
        <taxon>Rothia</taxon>
    </lineage>
</organism>
<dbReference type="SMART" id="SM00382">
    <property type="entry name" value="AAA"/>
    <property type="match status" value="1"/>
</dbReference>
<dbReference type="KEGG" id="rama:IDM48_02935"/>
<proteinExistence type="predicted"/>
<keyword evidence="1" id="KW-0547">Nucleotide-binding</keyword>
<dbReference type="AlphaFoldDB" id="A0A7H2BL42"/>
<dbReference type="EMBL" id="CP061538">
    <property type="protein sequence ID" value="QNV40388.1"/>
    <property type="molecule type" value="Genomic_DNA"/>
</dbReference>
<keyword evidence="2 4" id="KW-0067">ATP-binding</keyword>